<dbReference type="AlphaFoldDB" id="A0A8J7YYK0"/>
<dbReference type="RefSeq" id="WP_162422408.1">
    <property type="nucleotide sequence ID" value="NZ_WVIE01000005.1"/>
</dbReference>
<sequence>MMTPKEELIQAIDQSPDQVVHTLLEILRVLQRQSMLADHQSRQVANSNHETVSPRLHRKQGVLVIETGRLEGFDMNAFIGEMREERIQNQIEQVDL</sequence>
<organism evidence="1 2">
    <name type="scientific">Myxacorys almedinensis A</name>
    <dbReference type="NCBI Taxonomy" id="2690445"/>
    <lineage>
        <taxon>Bacteria</taxon>
        <taxon>Bacillati</taxon>
        <taxon>Cyanobacteriota</taxon>
        <taxon>Cyanophyceae</taxon>
        <taxon>Leptolyngbyales</taxon>
        <taxon>Leptolyngbyaceae</taxon>
        <taxon>Myxacorys</taxon>
        <taxon>Myxacorys almedinensis</taxon>
    </lineage>
</organism>
<evidence type="ECO:0000313" key="2">
    <source>
        <dbReference type="Proteomes" id="UP000646053"/>
    </source>
</evidence>
<comment type="caution">
    <text evidence="1">The sequence shown here is derived from an EMBL/GenBank/DDBJ whole genome shotgun (WGS) entry which is preliminary data.</text>
</comment>
<accession>A0A8J7YYK0</accession>
<gene>
    <name evidence="1" type="ORF">GS601_06315</name>
</gene>
<dbReference type="EMBL" id="WVIE01000005">
    <property type="protein sequence ID" value="NDJ16904.1"/>
    <property type="molecule type" value="Genomic_DNA"/>
</dbReference>
<protein>
    <submittedName>
        <fullName evidence="1">Uncharacterized protein</fullName>
    </submittedName>
</protein>
<dbReference type="Proteomes" id="UP000646053">
    <property type="component" value="Unassembled WGS sequence"/>
</dbReference>
<name>A0A8J7YYK0_9CYAN</name>
<reference evidence="1" key="1">
    <citation type="submission" date="2019-12" db="EMBL/GenBank/DDBJ databases">
        <title>High-Quality draft genome sequences of three cyanobacteria isolated from the limestone walls of the Old Cathedral of Coimbra.</title>
        <authorList>
            <person name="Tiago I."/>
            <person name="Soares F."/>
            <person name="Portugal A."/>
        </authorList>
    </citation>
    <scope>NUCLEOTIDE SEQUENCE</scope>
    <source>
        <strain evidence="1">A</strain>
    </source>
</reference>
<evidence type="ECO:0000313" key="1">
    <source>
        <dbReference type="EMBL" id="NDJ16904.1"/>
    </source>
</evidence>
<keyword evidence="2" id="KW-1185">Reference proteome</keyword>
<proteinExistence type="predicted"/>